<dbReference type="OrthoDB" id="9800213at2"/>
<name>A0A1I4KVL7_9BACI</name>
<dbReference type="Proteomes" id="UP000199668">
    <property type="component" value="Unassembled WGS sequence"/>
</dbReference>
<organism evidence="3 4">
    <name type="scientific">Salibacterium qingdaonense</name>
    <dbReference type="NCBI Taxonomy" id="266892"/>
    <lineage>
        <taxon>Bacteria</taxon>
        <taxon>Bacillati</taxon>
        <taxon>Bacillota</taxon>
        <taxon>Bacilli</taxon>
        <taxon>Bacillales</taxon>
        <taxon>Bacillaceae</taxon>
    </lineage>
</organism>
<evidence type="ECO:0000313" key="3">
    <source>
        <dbReference type="EMBL" id="SFL82788.1"/>
    </source>
</evidence>
<dbReference type="RefSeq" id="WP_090926278.1">
    <property type="nucleotide sequence ID" value="NZ_FOTY01000006.1"/>
</dbReference>
<feature type="active site" description="Charge relay system" evidence="1">
    <location>
        <position position="223"/>
    </location>
</feature>
<dbReference type="PANTHER" id="PTHR11614">
    <property type="entry name" value="PHOSPHOLIPASE-RELATED"/>
    <property type="match status" value="1"/>
</dbReference>
<protein>
    <submittedName>
        <fullName evidence="3">Carboxylesterase</fullName>
    </submittedName>
</protein>
<dbReference type="Pfam" id="PF12146">
    <property type="entry name" value="Hydrolase_4"/>
    <property type="match status" value="1"/>
</dbReference>
<dbReference type="EMBL" id="FOTY01000006">
    <property type="protein sequence ID" value="SFL82788.1"/>
    <property type="molecule type" value="Genomic_DNA"/>
</dbReference>
<feature type="active site" description="Nucleophile" evidence="1">
    <location>
        <position position="93"/>
    </location>
</feature>
<dbReference type="Gene3D" id="3.40.50.1820">
    <property type="entry name" value="alpha/beta hydrolase"/>
    <property type="match status" value="1"/>
</dbReference>
<accession>A0A1I4KVL7</accession>
<dbReference type="GO" id="GO:0052689">
    <property type="term" value="F:carboxylic ester hydrolase activity"/>
    <property type="evidence" value="ECO:0007669"/>
    <property type="project" value="InterPro"/>
</dbReference>
<evidence type="ECO:0000313" key="4">
    <source>
        <dbReference type="Proteomes" id="UP000199668"/>
    </source>
</evidence>
<dbReference type="PIRSF" id="PIRSF017388">
    <property type="entry name" value="Esterase_lipase"/>
    <property type="match status" value="1"/>
</dbReference>
<dbReference type="InterPro" id="IPR029058">
    <property type="entry name" value="AB_hydrolase_fold"/>
</dbReference>
<evidence type="ECO:0000259" key="2">
    <source>
        <dbReference type="Pfam" id="PF12146"/>
    </source>
</evidence>
<dbReference type="AlphaFoldDB" id="A0A1I4KVL7"/>
<gene>
    <name evidence="3" type="ORF">SAMN04488054_10612</name>
</gene>
<dbReference type="SUPFAM" id="SSF53474">
    <property type="entry name" value="alpha/beta-Hydrolases"/>
    <property type="match status" value="1"/>
</dbReference>
<feature type="active site" description="Charge relay system" evidence="1">
    <location>
        <position position="193"/>
    </location>
</feature>
<keyword evidence="4" id="KW-1185">Reference proteome</keyword>
<feature type="domain" description="Serine aminopeptidase S33" evidence="2">
    <location>
        <begin position="16"/>
        <end position="227"/>
    </location>
</feature>
<reference evidence="3 4" key="1">
    <citation type="submission" date="2016-10" db="EMBL/GenBank/DDBJ databases">
        <authorList>
            <person name="de Groot N.N."/>
        </authorList>
    </citation>
    <scope>NUCLEOTIDE SEQUENCE [LARGE SCALE GENOMIC DNA]</scope>
    <source>
        <strain evidence="3 4">CGMCC 1.6134</strain>
    </source>
</reference>
<sequence length="251" mass="28635">MKIVPPKPFTFEGGNRAVLLLHAFTGNSADVRMLGRFLQKKGYTCHAPILSGHGVPPEELMEADTDAWWYDVEKAVEYLKNEGYEEIAVAGLSLGGLMTLKAGYMFDLKGIIPMCAPAITTDNKERLYQGVLQYARDFKKMEDKDEEQIEKEMASFEELPVDTLYSINETIDEVKDSLDMIYTPAFIVQAVQDKMVHPESANVIHDNIASDDKTLKWYEHSSHVITHGPEKEQLHEDIYQFLERLDWESDK</sequence>
<dbReference type="InterPro" id="IPR012354">
    <property type="entry name" value="Esterase_lipase"/>
</dbReference>
<evidence type="ECO:0000256" key="1">
    <source>
        <dbReference type="PIRSR" id="PIRSR017388-1"/>
    </source>
</evidence>
<dbReference type="InterPro" id="IPR022742">
    <property type="entry name" value="Hydrolase_4"/>
</dbReference>
<dbReference type="STRING" id="266892.SAMN04488054_10612"/>
<dbReference type="InterPro" id="IPR051044">
    <property type="entry name" value="MAG_DAG_Lipase"/>
</dbReference>
<proteinExistence type="predicted"/>